<keyword evidence="2" id="KW-0238">DNA-binding</keyword>
<keyword evidence="7" id="KW-1185">Reference proteome</keyword>
<gene>
    <name evidence="6" type="ORF">C1I99_19490</name>
</gene>
<dbReference type="GO" id="GO:0006355">
    <property type="term" value="P:regulation of DNA-templated transcription"/>
    <property type="evidence" value="ECO:0007669"/>
    <property type="project" value="InterPro"/>
</dbReference>
<dbReference type="PROSITE" id="PS50043">
    <property type="entry name" value="HTH_LUXR_2"/>
    <property type="match status" value="1"/>
</dbReference>
<evidence type="ECO:0000313" key="7">
    <source>
        <dbReference type="Proteomes" id="UP000248749"/>
    </source>
</evidence>
<keyword evidence="3" id="KW-0804">Transcription</keyword>
<proteinExistence type="predicted"/>
<dbReference type="SMART" id="SM00421">
    <property type="entry name" value="HTH_LUXR"/>
    <property type="match status" value="1"/>
</dbReference>
<dbReference type="EMBL" id="POUB01000143">
    <property type="protein sequence ID" value="PZF94338.1"/>
    <property type="molecule type" value="Genomic_DNA"/>
</dbReference>
<sequence>MKTSSGFGSGYHTPTTPATRSSPVCALRMSTPAGPMSSTPRLEAWARAAGQPWAHALAARGRALLTDNEDDYLRALTAHEGAGRPFEQARTELLYGEWLRRARRRSDARAPLRSALKTFERLRARIWLERARTELQATGEWLVAAEPTAASPLDRLTSQERQVVRLAANGGTSREIAAQLFLSPRTVEHHLYRAFRKLSIRSRRDLARLDLS</sequence>
<dbReference type="PANTHER" id="PTHR44688">
    <property type="entry name" value="DNA-BINDING TRANSCRIPTIONAL ACTIVATOR DEVR_DOSR"/>
    <property type="match status" value="1"/>
</dbReference>
<dbReference type="InterPro" id="IPR016032">
    <property type="entry name" value="Sig_transdc_resp-reg_C-effctor"/>
</dbReference>
<protein>
    <recommendedName>
        <fullName evidence="5">HTH luxR-type domain-containing protein</fullName>
    </recommendedName>
</protein>
<name>A0A2W2CRR2_9ACTN</name>
<dbReference type="InterPro" id="IPR000792">
    <property type="entry name" value="Tscrpt_reg_LuxR_C"/>
</dbReference>
<evidence type="ECO:0000313" key="6">
    <source>
        <dbReference type="EMBL" id="PZF94338.1"/>
    </source>
</evidence>
<dbReference type="PANTHER" id="PTHR44688:SF16">
    <property type="entry name" value="DNA-BINDING TRANSCRIPTIONAL ACTIVATOR DEVR_DOSR"/>
    <property type="match status" value="1"/>
</dbReference>
<accession>A0A2W2CRR2</accession>
<dbReference type="Pfam" id="PF00196">
    <property type="entry name" value="GerE"/>
    <property type="match status" value="1"/>
</dbReference>
<dbReference type="Gene3D" id="1.10.10.10">
    <property type="entry name" value="Winged helix-like DNA-binding domain superfamily/Winged helix DNA-binding domain"/>
    <property type="match status" value="1"/>
</dbReference>
<dbReference type="CDD" id="cd06170">
    <property type="entry name" value="LuxR_C_like"/>
    <property type="match status" value="1"/>
</dbReference>
<feature type="domain" description="HTH luxR-type" evidence="5">
    <location>
        <begin position="149"/>
        <end position="212"/>
    </location>
</feature>
<evidence type="ECO:0000259" key="5">
    <source>
        <dbReference type="PROSITE" id="PS50043"/>
    </source>
</evidence>
<comment type="caution">
    <text evidence="6">The sequence shown here is derived from an EMBL/GenBank/DDBJ whole genome shotgun (WGS) entry which is preliminary data.</text>
</comment>
<evidence type="ECO:0000256" key="2">
    <source>
        <dbReference type="ARBA" id="ARBA00023125"/>
    </source>
</evidence>
<dbReference type="InterPro" id="IPR036388">
    <property type="entry name" value="WH-like_DNA-bd_sf"/>
</dbReference>
<feature type="compositionally biased region" description="Polar residues" evidence="4">
    <location>
        <begin position="1"/>
        <end position="22"/>
    </location>
</feature>
<feature type="region of interest" description="Disordered" evidence="4">
    <location>
        <begin position="1"/>
        <end position="23"/>
    </location>
</feature>
<dbReference type="OrthoDB" id="3514764at2"/>
<dbReference type="PRINTS" id="PR00038">
    <property type="entry name" value="HTHLUXR"/>
</dbReference>
<dbReference type="GO" id="GO:0003677">
    <property type="term" value="F:DNA binding"/>
    <property type="evidence" value="ECO:0007669"/>
    <property type="project" value="UniProtKB-KW"/>
</dbReference>
<dbReference type="SUPFAM" id="SSF46894">
    <property type="entry name" value="C-terminal effector domain of the bipartite response regulators"/>
    <property type="match status" value="1"/>
</dbReference>
<keyword evidence="1" id="KW-0805">Transcription regulation</keyword>
<evidence type="ECO:0000256" key="4">
    <source>
        <dbReference type="SAM" id="MobiDB-lite"/>
    </source>
</evidence>
<evidence type="ECO:0000256" key="1">
    <source>
        <dbReference type="ARBA" id="ARBA00023015"/>
    </source>
</evidence>
<dbReference type="PROSITE" id="PS00622">
    <property type="entry name" value="HTH_LUXR_1"/>
    <property type="match status" value="1"/>
</dbReference>
<dbReference type="AlphaFoldDB" id="A0A2W2CRR2"/>
<dbReference type="Proteomes" id="UP000248749">
    <property type="component" value="Unassembled WGS sequence"/>
</dbReference>
<organism evidence="6 7">
    <name type="scientific">Micromonospora deserti</name>
    <dbReference type="NCBI Taxonomy" id="2070366"/>
    <lineage>
        <taxon>Bacteria</taxon>
        <taxon>Bacillati</taxon>
        <taxon>Actinomycetota</taxon>
        <taxon>Actinomycetes</taxon>
        <taxon>Micromonosporales</taxon>
        <taxon>Micromonosporaceae</taxon>
        <taxon>Micromonospora</taxon>
    </lineage>
</organism>
<evidence type="ECO:0000256" key="3">
    <source>
        <dbReference type="ARBA" id="ARBA00023163"/>
    </source>
</evidence>
<reference evidence="6 7" key="1">
    <citation type="submission" date="2018-01" db="EMBL/GenBank/DDBJ databases">
        <title>Draft genome sequence of Salinispora sp. 13K206.</title>
        <authorList>
            <person name="Sahin N."/>
            <person name="Saygin H."/>
            <person name="Ay H."/>
        </authorList>
    </citation>
    <scope>NUCLEOTIDE SEQUENCE [LARGE SCALE GENOMIC DNA]</scope>
    <source>
        <strain evidence="6 7">13K206</strain>
    </source>
</reference>